<keyword evidence="3 7" id="KW-0812">Transmembrane</keyword>
<evidence type="ECO:0000256" key="2">
    <source>
        <dbReference type="ARBA" id="ARBA00022475"/>
    </source>
</evidence>
<feature type="transmembrane region" description="Helical" evidence="7">
    <location>
        <begin position="212"/>
        <end position="231"/>
    </location>
</feature>
<evidence type="ECO:0000256" key="7">
    <source>
        <dbReference type="SAM" id="Phobius"/>
    </source>
</evidence>
<protein>
    <submittedName>
        <fullName evidence="8">Major facilitator superfamily domain-containing protein</fullName>
    </submittedName>
</protein>
<comment type="caution">
    <text evidence="8">The sequence shown here is derived from an EMBL/GenBank/DDBJ whole genome shotgun (WGS) entry which is preliminary data.</text>
</comment>
<evidence type="ECO:0000313" key="9">
    <source>
        <dbReference type="Proteomes" id="UP000736335"/>
    </source>
</evidence>
<keyword evidence="9" id="KW-1185">Reference proteome</keyword>
<dbReference type="SUPFAM" id="SSF103473">
    <property type="entry name" value="MFS general substrate transporter"/>
    <property type="match status" value="1"/>
</dbReference>
<feature type="compositionally biased region" description="Basic and acidic residues" evidence="6">
    <location>
        <begin position="518"/>
        <end position="531"/>
    </location>
</feature>
<dbReference type="GO" id="GO:0005886">
    <property type="term" value="C:plasma membrane"/>
    <property type="evidence" value="ECO:0007669"/>
    <property type="project" value="UniProtKB-SubCell"/>
</dbReference>
<feature type="transmembrane region" description="Helical" evidence="7">
    <location>
        <begin position="285"/>
        <end position="302"/>
    </location>
</feature>
<keyword evidence="4 7" id="KW-1133">Transmembrane helix</keyword>
<dbReference type="Proteomes" id="UP000736335">
    <property type="component" value="Unassembled WGS sequence"/>
</dbReference>
<feature type="transmembrane region" description="Helical" evidence="7">
    <location>
        <begin position="463"/>
        <end position="485"/>
    </location>
</feature>
<evidence type="ECO:0000256" key="3">
    <source>
        <dbReference type="ARBA" id="ARBA00022692"/>
    </source>
</evidence>
<feature type="transmembrane region" description="Helical" evidence="7">
    <location>
        <begin position="421"/>
        <end position="442"/>
    </location>
</feature>
<reference evidence="8" key="2">
    <citation type="submission" date="2020-11" db="EMBL/GenBank/DDBJ databases">
        <authorList>
            <consortium name="DOE Joint Genome Institute"/>
            <person name="Kuo A."/>
            <person name="Miyauchi S."/>
            <person name="Kiss E."/>
            <person name="Drula E."/>
            <person name="Kohler A."/>
            <person name="Sanchez-Garcia M."/>
            <person name="Andreopoulos B."/>
            <person name="Barry K.W."/>
            <person name="Bonito G."/>
            <person name="Buee M."/>
            <person name="Carver A."/>
            <person name="Chen C."/>
            <person name="Cichocki N."/>
            <person name="Clum A."/>
            <person name="Culley D."/>
            <person name="Crous P.W."/>
            <person name="Fauchery L."/>
            <person name="Girlanda M."/>
            <person name="Hayes R."/>
            <person name="Keri Z."/>
            <person name="Labutti K."/>
            <person name="Lipzen A."/>
            <person name="Lombard V."/>
            <person name="Magnuson J."/>
            <person name="Maillard F."/>
            <person name="Morin E."/>
            <person name="Murat C."/>
            <person name="Nolan M."/>
            <person name="Ohm R."/>
            <person name="Pangilinan J."/>
            <person name="Pereira M."/>
            <person name="Perotto S."/>
            <person name="Peter M."/>
            <person name="Riley R."/>
            <person name="Sitrit Y."/>
            <person name="Stielow B."/>
            <person name="Szollosi G."/>
            <person name="Zifcakova L."/>
            <person name="Stursova M."/>
            <person name="Spatafora J.W."/>
            <person name="Tedersoo L."/>
            <person name="Vaario L.-M."/>
            <person name="Yamada A."/>
            <person name="Yan M."/>
            <person name="Wang P."/>
            <person name="Xu J."/>
            <person name="Bruns T."/>
            <person name="Baldrian P."/>
            <person name="Vilgalys R."/>
            <person name="Henrissat B."/>
            <person name="Grigoriev I.V."/>
            <person name="Hibbett D."/>
            <person name="Nagy L.G."/>
            <person name="Martin F.M."/>
        </authorList>
    </citation>
    <scope>NUCLEOTIDE SEQUENCE</scope>
    <source>
        <strain evidence="8">UH-Tt-Lm1</strain>
    </source>
</reference>
<proteinExistence type="predicted"/>
<keyword evidence="2" id="KW-1003">Cell membrane</keyword>
<feature type="transmembrane region" description="Helical" evidence="7">
    <location>
        <begin position="101"/>
        <end position="119"/>
    </location>
</feature>
<dbReference type="OrthoDB" id="5344169at2759"/>
<reference evidence="8" key="1">
    <citation type="journal article" date="2020" name="Nat. Commun.">
        <title>Large-scale genome sequencing of mycorrhizal fungi provides insights into the early evolution of symbiotic traits.</title>
        <authorList>
            <person name="Miyauchi S."/>
            <person name="Kiss E."/>
            <person name="Kuo A."/>
            <person name="Drula E."/>
            <person name="Kohler A."/>
            <person name="Sanchez-Garcia M."/>
            <person name="Morin E."/>
            <person name="Andreopoulos B."/>
            <person name="Barry K.W."/>
            <person name="Bonito G."/>
            <person name="Buee M."/>
            <person name="Carver A."/>
            <person name="Chen C."/>
            <person name="Cichocki N."/>
            <person name="Clum A."/>
            <person name="Culley D."/>
            <person name="Crous P.W."/>
            <person name="Fauchery L."/>
            <person name="Girlanda M."/>
            <person name="Hayes R.D."/>
            <person name="Keri Z."/>
            <person name="LaButti K."/>
            <person name="Lipzen A."/>
            <person name="Lombard V."/>
            <person name="Magnuson J."/>
            <person name="Maillard F."/>
            <person name="Murat C."/>
            <person name="Nolan M."/>
            <person name="Ohm R.A."/>
            <person name="Pangilinan J."/>
            <person name="Pereira M.F."/>
            <person name="Perotto S."/>
            <person name="Peter M."/>
            <person name="Pfister S."/>
            <person name="Riley R."/>
            <person name="Sitrit Y."/>
            <person name="Stielow J.B."/>
            <person name="Szollosi G."/>
            <person name="Zifcakova L."/>
            <person name="Stursova M."/>
            <person name="Spatafora J.W."/>
            <person name="Tedersoo L."/>
            <person name="Vaario L.M."/>
            <person name="Yamada A."/>
            <person name="Yan M."/>
            <person name="Wang P."/>
            <person name="Xu J."/>
            <person name="Bruns T."/>
            <person name="Baldrian P."/>
            <person name="Vilgalys R."/>
            <person name="Dunand C."/>
            <person name="Henrissat B."/>
            <person name="Grigoriev I.V."/>
            <person name="Hibbett D."/>
            <person name="Nagy L.G."/>
            <person name="Martin F.M."/>
        </authorList>
    </citation>
    <scope>NUCLEOTIDE SEQUENCE</scope>
    <source>
        <strain evidence="8">UH-Tt-Lm1</strain>
    </source>
</reference>
<feature type="transmembrane region" description="Helical" evidence="7">
    <location>
        <begin position="323"/>
        <end position="343"/>
    </location>
</feature>
<dbReference type="AlphaFoldDB" id="A0A9P6H5N6"/>
<dbReference type="PANTHER" id="PTHR23513">
    <property type="entry name" value="INTEGRAL MEMBRANE EFFLUX PROTEIN-RELATED"/>
    <property type="match status" value="1"/>
</dbReference>
<dbReference type="Gene3D" id="1.20.1250.20">
    <property type="entry name" value="MFS general substrate transporter like domains"/>
    <property type="match status" value="1"/>
</dbReference>
<dbReference type="GO" id="GO:0022857">
    <property type="term" value="F:transmembrane transporter activity"/>
    <property type="evidence" value="ECO:0007669"/>
    <property type="project" value="InterPro"/>
</dbReference>
<dbReference type="EMBL" id="WIUZ02000019">
    <property type="protein sequence ID" value="KAF9779564.1"/>
    <property type="molecule type" value="Genomic_DNA"/>
</dbReference>
<evidence type="ECO:0000256" key="5">
    <source>
        <dbReference type="ARBA" id="ARBA00023136"/>
    </source>
</evidence>
<accession>A0A9P6H5N6</accession>
<feature type="transmembrane region" description="Helical" evidence="7">
    <location>
        <begin position="188"/>
        <end position="206"/>
    </location>
</feature>
<comment type="subcellular location">
    <subcellularLocation>
        <location evidence="1">Cell membrane</location>
        <topology evidence="1">Multi-pass membrane protein</topology>
    </subcellularLocation>
</comment>
<dbReference type="Pfam" id="PF07690">
    <property type="entry name" value="MFS_1"/>
    <property type="match status" value="1"/>
</dbReference>
<evidence type="ECO:0000256" key="1">
    <source>
        <dbReference type="ARBA" id="ARBA00004651"/>
    </source>
</evidence>
<name>A0A9P6H5N6_9AGAM</name>
<dbReference type="InterPro" id="IPR036259">
    <property type="entry name" value="MFS_trans_sf"/>
</dbReference>
<keyword evidence="5 7" id="KW-0472">Membrane</keyword>
<evidence type="ECO:0000256" key="6">
    <source>
        <dbReference type="SAM" id="MobiDB-lite"/>
    </source>
</evidence>
<evidence type="ECO:0000256" key="4">
    <source>
        <dbReference type="ARBA" id="ARBA00022989"/>
    </source>
</evidence>
<dbReference type="InterPro" id="IPR011701">
    <property type="entry name" value="MFS"/>
</dbReference>
<feature type="transmembrane region" description="Helical" evidence="7">
    <location>
        <begin position="257"/>
        <end position="279"/>
    </location>
</feature>
<sequence length="538" mass="59144">MRFVVGFSSLSSLSERPLILGIPAWSRDQKRNMAIYITGIMFYKLGLEIFNGSITTLATDRFQTAHTFTKLGAAQGLNQAAQCVGAILIAPLIKRWPTRTVLATSILLFSLMTTLLLIIDASTGGKMKYKTPEQKVHYGSWNPNAIFFIWTLSGVSYGMVELIRRVIPCDIVGGDVTKLRRMDATVHIFYEVTGTAAAIASSSLITEFGNNYSFFLTPVFYSIAGLIWFFVDIPRDNANTAGLGVEDLEKEVDRGNYIVQLFWGFINFGKSVWVGFLIIFSSRKFIWLFPGYAMALYLHRFVENSLAPAFAKRVLGTSAWSQIIVGGSNFGELLGALSVFLFADHVTTPIPWLRADAFALNIVWTLQYYSTIAGMNVGWAWKTGATYIPISFGWAAGDCSLAAYIQSVLSTGDYASKYTDVSALGAVMAFLYSSYITMNAILSSVLGTIIDDDFSDHGNIRSSLARVGGLQFSICSVIILIATFIPKGAFAFNPGAIEGVRNEQELWEEDSMASSIKSDVEGFKHRHKSEESGFAPSS</sequence>
<gene>
    <name evidence="8" type="ORF">BJ322DRAFT_1088170</name>
</gene>
<evidence type="ECO:0000313" key="8">
    <source>
        <dbReference type="EMBL" id="KAF9779564.1"/>
    </source>
</evidence>
<organism evidence="8 9">
    <name type="scientific">Thelephora terrestris</name>
    <dbReference type="NCBI Taxonomy" id="56493"/>
    <lineage>
        <taxon>Eukaryota</taxon>
        <taxon>Fungi</taxon>
        <taxon>Dikarya</taxon>
        <taxon>Basidiomycota</taxon>
        <taxon>Agaricomycotina</taxon>
        <taxon>Agaricomycetes</taxon>
        <taxon>Thelephorales</taxon>
        <taxon>Thelephoraceae</taxon>
        <taxon>Thelephora</taxon>
    </lineage>
</organism>
<feature type="region of interest" description="Disordered" evidence="6">
    <location>
        <begin position="518"/>
        <end position="538"/>
    </location>
</feature>
<dbReference type="PANTHER" id="PTHR23513:SF6">
    <property type="entry name" value="MAJOR FACILITATOR SUPERFAMILY ASSOCIATED DOMAIN-CONTAINING PROTEIN"/>
    <property type="match status" value="1"/>
</dbReference>